<evidence type="ECO:0000259" key="3">
    <source>
        <dbReference type="Pfam" id="PF25893"/>
    </source>
</evidence>
<feature type="domain" description="CusB-like beta-barrel" evidence="4">
    <location>
        <begin position="228"/>
        <end position="300"/>
    </location>
</feature>
<evidence type="ECO:0000259" key="5">
    <source>
        <dbReference type="Pfam" id="PF25967"/>
    </source>
</evidence>
<dbReference type="Gene3D" id="2.40.30.170">
    <property type="match status" value="1"/>
</dbReference>
<evidence type="ECO:0000259" key="4">
    <source>
        <dbReference type="Pfam" id="PF25954"/>
    </source>
</evidence>
<protein>
    <submittedName>
        <fullName evidence="6">Efflux RND transporter periplasmic adaptor subunit</fullName>
    </submittedName>
</protein>
<evidence type="ECO:0000256" key="2">
    <source>
        <dbReference type="SAM" id="Coils"/>
    </source>
</evidence>
<accession>A0A939G6E6</accession>
<dbReference type="Proteomes" id="UP000664795">
    <property type="component" value="Unassembled WGS sequence"/>
</dbReference>
<dbReference type="InterPro" id="IPR058648">
    <property type="entry name" value="HH_CzcB-like"/>
</dbReference>
<sequence>MKRTYIITTLLVTLLAACGPKKSDLQTKKEELAKLKGEQADLNTKVKSLETELAKLDPVKREEAKVKAVAVAPVVAGTFRHFVDLQGTVDAKNNVQVSPKGAGGVITAMYVVEGTPVRAGQAIAKLDDQIVRESLAEVQTQLSLANTVYEKQANLWKQQIGTELQYLQAKSNKESLERRIATIKAQLGQSVVTAPISGVVDQVVGKVGQPAAPGMGIVRIVNLSRLKVVAKVADTYSGTVRKGDPIQITFPDIKKQINGTITFVSTSVDPLSRTFTIEASLPSDNALKPNMLAQVKINDASKPNALVINQNLIQNTENGQLVYVAVAEGNKKVAKAKKVTTGQSYGGQIEITQGLSAGDQLITQGYQEVTDGQTISF</sequence>
<dbReference type="Gene3D" id="2.40.50.100">
    <property type="match status" value="1"/>
</dbReference>
<evidence type="ECO:0000313" key="6">
    <source>
        <dbReference type="EMBL" id="MBO0930891.1"/>
    </source>
</evidence>
<dbReference type="Pfam" id="PF25967">
    <property type="entry name" value="RND-MFP_C"/>
    <property type="match status" value="1"/>
</dbReference>
<dbReference type="PANTHER" id="PTHR30469:SF15">
    <property type="entry name" value="HLYD FAMILY OF SECRETION PROTEINS"/>
    <property type="match status" value="1"/>
</dbReference>
<comment type="similarity">
    <text evidence="1">Belongs to the membrane fusion protein (MFP) (TC 8.A.1) family.</text>
</comment>
<dbReference type="EMBL" id="JAFMYU010000005">
    <property type="protein sequence ID" value="MBO0930891.1"/>
    <property type="molecule type" value="Genomic_DNA"/>
</dbReference>
<dbReference type="RefSeq" id="WP_207334862.1">
    <property type="nucleotide sequence ID" value="NZ_JAFMYU010000005.1"/>
</dbReference>
<comment type="caution">
    <text evidence="6">The sequence shown here is derived from an EMBL/GenBank/DDBJ whole genome shotgun (WGS) entry which is preliminary data.</text>
</comment>
<organism evidence="6 7">
    <name type="scientific">Fibrella aquatilis</name>
    <dbReference type="NCBI Taxonomy" id="2817059"/>
    <lineage>
        <taxon>Bacteria</taxon>
        <taxon>Pseudomonadati</taxon>
        <taxon>Bacteroidota</taxon>
        <taxon>Cytophagia</taxon>
        <taxon>Cytophagales</taxon>
        <taxon>Spirosomataceae</taxon>
        <taxon>Fibrella</taxon>
    </lineage>
</organism>
<dbReference type="Gene3D" id="1.10.287.470">
    <property type="entry name" value="Helix hairpin bin"/>
    <property type="match status" value="1"/>
</dbReference>
<reference evidence="6 7" key="1">
    <citation type="submission" date="2021-03" db="EMBL/GenBank/DDBJ databases">
        <title>Fibrella sp. HMF5036 genome sequencing and assembly.</title>
        <authorList>
            <person name="Kang H."/>
            <person name="Kim H."/>
            <person name="Bae S."/>
            <person name="Joh K."/>
        </authorList>
    </citation>
    <scope>NUCLEOTIDE SEQUENCE [LARGE SCALE GENOMIC DNA]</scope>
    <source>
        <strain evidence="6 7">HMF5036</strain>
    </source>
</reference>
<evidence type="ECO:0000313" key="7">
    <source>
        <dbReference type="Proteomes" id="UP000664795"/>
    </source>
</evidence>
<dbReference type="AlphaFoldDB" id="A0A939G6E6"/>
<feature type="coiled-coil region" evidence="2">
    <location>
        <begin position="25"/>
        <end position="52"/>
    </location>
</feature>
<dbReference type="GO" id="GO:1990281">
    <property type="term" value="C:efflux pump complex"/>
    <property type="evidence" value="ECO:0007669"/>
    <property type="project" value="TreeGrafter"/>
</dbReference>
<dbReference type="Pfam" id="PF25893">
    <property type="entry name" value="HH_CzcB"/>
    <property type="match status" value="1"/>
</dbReference>
<dbReference type="PROSITE" id="PS51257">
    <property type="entry name" value="PROKAR_LIPOPROTEIN"/>
    <property type="match status" value="1"/>
</dbReference>
<feature type="domain" description="Multidrug resistance protein MdtA-like C-terminal permuted SH3" evidence="5">
    <location>
        <begin position="304"/>
        <end position="367"/>
    </location>
</feature>
<dbReference type="GO" id="GO:0015562">
    <property type="term" value="F:efflux transmembrane transporter activity"/>
    <property type="evidence" value="ECO:0007669"/>
    <property type="project" value="TreeGrafter"/>
</dbReference>
<dbReference type="InterPro" id="IPR006143">
    <property type="entry name" value="RND_pump_MFP"/>
</dbReference>
<dbReference type="InterPro" id="IPR058627">
    <property type="entry name" value="MdtA-like_C"/>
</dbReference>
<dbReference type="SUPFAM" id="SSF111369">
    <property type="entry name" value="HlyD-like secretion proteins"/>
    <property type="match status" value="1"/>
</dbReference>
<evidence type="ECO:0000256" key="1">
    <source>
        <dbReference type="ARBA" id="ARBA00009477"/>
    </source>
</evidence>
<dbReference type="Pfam" id="PF25954">
    <property type="entry name" value="Beta-barrel_RND_2"/>
    <property type="match status" value="1"/>
</dbReference>
<keyword evidence="2" id="KW-0175">Coiled coil</keyword>
<dbReference type="PANTHER" id="PTHR30469">
    <property type="entry name" value="MULTIDRUG RESISTANCE PROTEIN MDTA"/>
    <property type="match status" value="1"/>
</dbReference>
<dbReference type="Gene3D" id="2.40.420.20">
    <property type="match status" value="1"/>
</dbReference>
<proteinExistence type="inferred from homology"/>
<name>A0A939G6E6_9BACT</name>
<dbReference type="InterPro" id="IPR058792">
    <property type="entry name" value="Beta-barrel_RND_2"/>
</dbReference>
<keyword evidence="7" id="KW-1185">Reference proteome</keyword>
<dbReference type="NCBIfam" id="TIGR01730">
    <property type="entry name" value="RND_mfp"/>
    <property type="match status" value="1"/>
</dbReference>
<feature type="domain" description="CzcB-like alpha-helical hairpin" evidence="3">
    <location>
        <begin position="132"/>
        <end position="187"/>
    </location>
</feature>
<gene>
    <name evidence="6" type="ORF">J2I48_07810</name>
</gene>